<dbReference type="InterPro" id="IPR019273">
    <property type="entry name" value="Lunapark_Znf"/>
</dbReference>
<feature type="transmembrane region" description="Helical" evidence="3">
    <location>
        <begin position="77"/>
        <end position="96"/>
    </location>
</feature>
<evidence type="ECO:0000313" key="5">
    <source>
        <dbReference type="EMBL" id="CEP60969.1"/>
    </source>
</evidence>
<sequence>MLRQVTGLFKAQSQESLIKQYTQDLARITSQIHELDKRLKQKDVGKSLWHRRFYLHGSGILALINAVLYAQLTDKHFVIASLIISVLIILSLKSGIDRWYDFSKQRTLRKVERLRAQHQEKLETLKQKTHFYSTNSLIKRFSSGQQEEEDAVTLMDEEMRTKYEELDKLKRELADFQKQQGNPQESEVQRDKWFDKVLDVIAGGEMKNDSQFKPVMCGKCKKHTGSYTIPGTTLRYVCPLCGWRYESKEKASSVAQEKNHAKPDDIVIETPEKKRDLSDLDSQPRLIPK</sequence>
<dbReference type="Pfam" id="PF10058">
    <property type="entry name" value="Zn_ribbon_10"/>
    <property type="match status" value="1"/>
</dbReference>
<name>A0A0C7MU53_9SACH</name>
<accession>A0A0C7MU53</accession>
<keyword evidence="1" id="KW-0175">Coiled coil</keyword>
<dbReference type="EMBL" id="LN736361">
    <property type="protein sequence ID" value="CEP60969.1"/>
    <property type="molecule type" value="Genomic_DNA"/>
</dbReference>
<dbReference type="OrthoDB" id="1725934at2759"/>
<evidence type="ECO:0000256" key="2">
    <source>
        <dbReference type="SAM" id="MobiDB-lite"/>
    </source>
</evidence>
<dbReference type="Proteomes" id="UP000054304">
    <property type="component" value="Unassembled WGS sequence"/>
</dbReference>
<gene>
    <name evidence="5" type="ORF">LALA0_S02e03796g</name>
</gene>
<dbReference type="GeneID" id="34684381"/>
<protein>
    <submittedName>
        <fullName evidence="5">LALA0S02e03796g1_1</fullName>
    </submittedName>
</protein>
<keyword evidence="3" id="KW-0812">Transmembrane</keyword>
<dbReference type="STRING" id="1245769.A0A0C7MU53"/>
<reference evidence="5 6" key="1">
    <citation type="submission" date="2014-12" db="EMBL/GenBank/DDBJ databases">
        <authorList>
            <person name="Neuveglise Cecile"/>
        </authorList>
    </citation>
    <scope>NUCLEOTIDE SEQUENCE [LARGE SCALE GENOMIC DNA]</scope>
    <source>
        <strain evidence="5 6">CBS 12615</strain>
    </source>
</reference>
<evidence type="ECO:0000256" key="1">
    <source>
        <dbReference type="SAM" id="Coils"/>
    </source>
</evidence>
<feature type="transmembrane region" description="Helical" evidence="3">
    <location>
        <begin position="53"/>
        <end position="71"/>
    </location>
</feature>
<evidence type="ECO:0000256" key="3">
    <source>
        <dbReference type="SAM" id="Phobius"/>
    </source>
</evidence>
<keyword evidence="3" id="KW-1133">Transmembrane helix</keyword>
<dbReference type="HOGENOM" id="CLU_089708_0_0_1"/>
<feature type="coiled-coil region" evidence="1">
    <location>
        <begin position="11"/>
        <end position="38"/>
    </location>
</feature>
<feature type="domain" description="Lunapark zinc ribbon" evidence="4">
    <location>
        <begin position="193"/>
        <end position="242"/>
    </location>
</feature>
<feature type="compositionally biased region" description="Basic and acidic residues" evidence="2">
    <location>
        <begin position="252"/>
        <end position="278"/>
    </location>
</feature>
<dbReference type="AlphaFoldDB" id="A0A0C7MU53"/>
<keyword evidence="6" id="KW-1185">Reference proteome</keyword>
<proteinExistence type="predicted"/>
<evidence type="ECO:0000313" key="6">
    <source>
        <dbReference type="Proteomes" id="UP000054304"/>
    </source>
</evidence>
<evidence type="ECO:0000259" key="4">
    <source>
        <dbReference type="Pfam" id="PF10058"/>
    </source>
</evidence>
<feature type="coiled-coil region" evidence="1">
    <location>
        <begin position="152"/>
        <end position="179"/>
    </location>
</feature>
<keyword evidence="3" id="KW-0472">Membrane</keyword>
<dbReference type="RefSeq" id="XP_022627207.1">
    <property type="nucleotide sequence ID" value="XM_022773707.1"/>
</dbReference>
<feature type="region of interest" description="Disordered" evidence="2">
    <location>
        <begin position="252"/>
        <end position="289"/>
    </location>
</feature>
<organism evidence="5 6">
    <name type="scientific">Lachancea lanzarotensis</name>
    <dbReference type="NCBI Taxonomy" id="1245769"/>
    <lineage>
        <taxon>Eukaryota</taxon>
        <taxon>Fungi</taxon>
        <taxon>Dikarya</taxon>
        <taxon>Ascomycota</taxon>
        <taxon>Saccharomycotina</taxon>
        <taxon>Saccharomycetes</taxon>
        <taxon>Saccharomycetales</taxon>
        <taxon>Saccharomycetaceae</taxon>
        <taxon>Lachancea</taxon>
    </lineage>
</organism>